<dbReference type="CDD" id="cd16440">
    <property type="entry name" value="beta_Kdo_transferase_KpsC_1"/>
    <property type="match status" value="1"/>
</dbReference>
<reference evidence="1 2" key="1">
    <citation type="submission" date="2017-01" db="EMBL/GenBank/DDBJ databases">
        <authorList>
            <person name="Varghese N."/>
            <person name="Submissions S."/>
        </authorList>
    </citation>
    <scope>NUCLEOTIDE SEQUENCE [LARGE SCALE GENOMIC DNA]</scope>
    <source>
        <strain evidence="1 2">DSM 18447</strain>
    </source>
</reference>
<dbReference type="EMBL" id="FTOU01000005">
    <property type="protein sequence ID" value="SIS79724.1"/>
    <property type="molecule type" value="Genomic_DNA"/>
</dbReference>
<organism evidence="1 2">
    <name type="scientific">Paracoccus saliphilus</name>
    <dbReference type="NCBI Taxonomy" id="405559"/>
    <lineage>
        <taxon>Bacteria</taxon>
        <taxon>Pseudomonadati</taxon>
        <taxon>Pseudomonadota</taxon>
        <taxon>Alphaproteobacteria</taxon>
        <taxon>Rhodobacterales</taxon>
        <taxon>Paracoccaceae</taxon>
        <taxon>Paracoccus</taxon>
    </lineage>
</organism>
<dbReference type="GO" id="GO:0000271">
    <property type="term" value="P:polysaccharide biosynthetic process"/>
    <property type="evidence" value="ECO:0007669"/>
    <property type="project" value="InterPro"/>
</dbReference>
<evidence type="ECO:0000313" key="1">
    <source>
        <dbReference type="EMBL" id="SIS79724.1"/>
    </source>
</evidence>
<evidence type="ECO:0000313" key="2">
    <source>
        <dbReference type="Proteomes" id="UP000186216"/>
    </source>
</evidence>
<protein>
    <submittedName>
        <fullName evidence="1">Capsular polysaccharide export protein</fullName>
    </submittedName>
</protein>
<comment type="caution">
    <text evidence="1">The sequence shown here is derived from an EMBL/GenBank/DDBJ whole genome shotgun (WGS) entry which is preliminary data.</text>
</comment>
<dbReference type="InterPro" id="IPR007833">
    <property type="entry name" value="Capsule_polysaccharide_synth"/>
</dbReference>
<dbReference type="GO" id="GO:0015774">
    <property type="term" value="P:polysaccharide transport"/>
    <property type="evidence" value="ECO:0007669"/>
    <property type="project" value="InterPro"/>
</dbReference>
<dbReference type="Proteomes" id="UP000186216">
    <property type="component" value="Unassembled WGS sequence"/>
</dbReference>
<dbReference type="AlphaFoldDB" id="A0AA46A5E7"/>
<dbReference type="Pfam" id="PF05159">
    <property type="entry name" value="Capsule_synth"/>
    <property type="match status" value="2"/>
</dbReference>
<accession>A0AA46A5E7</accession>
<sequence length="665" mass="72663">MTAAGDNPRRLFVYNGGFWFKPRLKRILELSGWQLALGLPGPGDRIGIWGASPTAWRGRIIAGRRGAGVVTVEDAFLRSVLPGRAKGHLARRGPMGLLIDTDGLHFDPARPSRLEMLVASPEAAGLSDAARDGIDRLRRLDMSKYNSHRHDADLPKAGYVLVIDQTCGDASLMGADRSRFLEMLHAARDKHPGARIVVRTHPETSAGLRAGHLTAGDLRPDEQFCDGPVSPWRLIDNADAVYAVSSQLGYEALLAGHRPVLFGQPFYAGWGLSDDRAPLPETRRGMATREALFAASHLIAPAWYDPCRDRLTDFNGAVDQLEAETRAYRQDRDGHLAYGMRLWKRPSIARVFGNGRGVRFTDKSSGDVTLSWAGKAEPVPQAIRVEDGFLRSRGLGAALVPALSLVADDLGIYYDPTRESRLERLIAEGPPPEGERRAHDLIWAIRAAGLSKYNLSGTAPDLPRRMGKPVILVPGQVEDDASIRLGAGKERSNLALLERARAENPEAVIVYKPHPDVEAGLRPGIIPQAELSRLADDVALNADPIALLDKVDEVWTITSTLGFEALLRDVPVTVLGAPFYAGWGLTRDLGNIPARRQARPNIAALAYACLIAYPRYHDPASGLPCPVEVTMERLLEPQANPEGPFLRILAKAQGALAGYSWIWRR</sequence>
<gene>
    <name evidence="1" type="ORF">SAMN05421772_10556</name>
</gene>
<proteinExistence type="predicted"/>
<name>A0AA46A5E7_9RHOB</name>
<dbReference type="CDD" id="cd16439">
    <property type="entry name" value="beta_Kdo_transferase_KpsC_2"/>
    <property type="match status" value="1"/>
</dbReference>